<dbReference type="PROSITE" id="PS00086">
    <property type="entry name" value="CYTOCHROME_P450"/>
    <property type="match status" value="1"/>
</dbReference>
<name>A0A2K0T4X1_9HYPO</name>
<feature type="binding site" description="axial binding residue" evidence="12">
    <location>
        <position position="468"/>
    </location>
    <ligand>
        <name>heme</name>
        <dbReference type="ChEBI" id="CHEBI:30413"/>
    </ligand>
    <ligandPart>
        <name>Fe</name>
        <dbReference type="ChEBI" id="CHEBI:18248"/>
    </ligandPart>
</feature>
<comment type="subcellular location">
    <subcellularLocation>
        <location evidence="2">Membrane</location>
        <topology evidence="2">Single-pass membrane protein</topology>
    </subcellularLocation>
</comment>
<dbReference type="InterPro" id="IPR002974">
    <property type="entry name" value="Cyt_P450_E_CYP52_ascomycetes"/>
</dbReference>
<dbReference type="InterPro" id="IPR036396">
    <property type="entry name" value="Cyt_P450_sf"/>
</dbReference>
<dbReference type="PRINTS" id="PR00464">
    <property type="entry name" value="EP450II"/>
</dbReference>
<evidence type="ECO:0000256" key="6">
    <source>
        <dbReference type="ARBA" id="ARBA00022723"/>
    </source>
</evidence>
<dbReference type="SUPFAM" id="SSF48264">
    <property type="entry name" value="Cytochrome P450"/>
    <property type="match status" value="1"/>
</dbReference>
<evidence type="ECO:0000256" key="8">
    <source>
        <dbReference type="ARBA" id="ARBA00023002"/>
    </source>
</evidence>
<evidence type="ECO:0000256" key="4">
    <source>
        <dbReference type="ARBA" id="ARBA00022617"/>
    </source>
</evidence>
<dbReference type="EMBL" id="MTYH01000068">
    <property type="protein sequence ID" value="PNP40558.1"/>
    <property type="molecule type" value="Genomic_DNA"/>
</dbReference>
<evidence type="ECO:0000313" key="14">
    <source>
        <dbReference type="EMBL" id="PNP40558.1"/>
    </source>
</evidence>
<comment type="cofactor">
    <cofactor evidence="1 12">
        <name>heme</name>
        <dbReference type="ChEBI" id="CHEBI:30413"/>
    </cofactor>
</comment>
<protein>
    <recommendedName>
        <fullName evidence="16">Cytochrome P450</fullName>
    </recommendedName>
</protein>
<evidence type="ECO:0000256" key="5">
    <source>
        <dbReference type="ARBA" id="ARBA00022692"/>
    </source>
</evidence>
<dbReference type="InterPro" id="IPR017972">
    <property type="entry name" value="Cyt_P450_CS"/>
</dbReference>
<keyword evidence="11" id="KW-0472">Membrane</keyword>
<reference evidence="14 15" key="1">
    <citation type="submission" date="2017-02" db="EMBL/GenBank/DDBJ databases">
        <title>Genomes of Trichoderma spp. with biocontrol activity.</title>
        <authorList>
            <person name="Gardiner D."/>
            <person name="Kazan K."/>
            <person name="Vos C."/>
            <person name="Harvey P."/>
        </authorList>
    </citation>
    <scope>NUCLEOTIDE SEQUENCE [LARGE SCALE GENOMIC DNA]</scope>
    <source>
        <strain evidence="14 15">A5MH</strain>
    </source>
</reference>
<dbReference type="PANTHER" id="PTHR24287">
    <property type="entry name" value="P450, PUTATIVE (EUROFUNG)-RELATED"/>
    <property type="match status" value="1"/>
</dbReference>
<comment type="similarity">
    <text evidence="3 13">Belongs to the cytochrome P450 family.</text>
</comment>
<evidence type="ECO:0000256" key="3">
    <source>
        <dbReference type="ARBA" id="ARBA00010617"/>
    </source>
</evidence>
<dbReference type="GO" id="GO:0020037">
    <property type="term" value="F:heme binding"/>
    <property type="evidence" value="ECO:0007669"/>
    <property type="project" value="InterPro"/>
</dbReference>
<keyword evidence="5" id="KW-0812">Transmembrane</keyword>
<dbReference type="AlphaFoldDB" id="A0A2K0T4X1"/>
<dbReference type="InterPro" id="IPR002402">
    <property type="entry name" value="Cyt_P450_E_grp-II"/>
</dbReference>
<evidence type="ECO:0000256" key="1">
    <source>
        <dbReference type="ARBA" id="ARBA00001971"/>
    </source>
</evidence>
<evidence type="ECO:0008006" key="16">
    <source>
        <dbReference type="Google" id="ProtNLM"/>
    </source>
</evidence>
<evidence type="ECO:0000256" key="10">
    <source>
        <dbReference type="ARBA" id="ARBA00023033"/>
    </source>
</evidence>
<evidence type="ECO:0000256" key="9">
    <source>
        <dbReference type="ARBA" id="ARBA00023004"/>
    </source>
</evidence>
<dbReference type="Proteomes" id="UP000236546">
    <property type="component" value="Unassembled WGS sequence"/>
</dbReference>
<dbReference type="CDD" id="cd11063">
    <property type="entry name" value="CYP52"/>
    <property type="match status" value="1"/>
</dbReference>
<evidence type="ECO:0000256" key="12">
    <source>
        <dbReference type="PIRSR" id="PIRSR602402-1"/>
    </source>
</evidence>
<dbReference type="PRINTS" id="PR01239">
    <property type="entry name" value="EP450IICYP52"/>
</dbReference>
<dbReference type="OrthoDB" id="1470350at2759"/>
<organism evidence="14 15">
    <name type="scientific">Trichoderma gamsii</name>
    <dbReference type="NCBI Taxonomy" id="398673"/>
    <lineage>
        <taxon>Eukaryota</taxon>
        <taxon>Fungi</taxon>
        <taxon>Dikarya</taxon>
        <taxon>Ascomycota</taxon>
        <taxon>Pezizomycotina</taxon>
        <taxon>Sordariomycetes</taxon>
        <taxon>Hypocreomycetidae</taxon>
        <taxon>Hypocreales</taxon>
        <taxon>Hypocreaceae</taxon>
        <taxon>Trichoderma</taxon>
    </lineage>
</organism>
<comment type="caution">
    <text evidence="14">The sequence shown here is derived from an EMBL/GenBank/DDBJ whole genome shotgun (WGS) entry which is preliminary data.</text>
</comment>
<evidence type="ECO:0000256" key="2">
    <source>
        <dbReference type="ARBA" id="ARBA00004167"/>
    </source>
</evidence>
<dbReference type="PANTHER" id="PTHR24287:SF1">
    <property type="entry name" value="P450, PUTATIVE (EUROFUNG)-RELATED"/>
    <property type="match status" value="1"/>
</dbReference>
<proteinExistence type="inferred from homology"/>
<dbReference type="PRINTS" id="PR00385">
    <property type="entry name" value="P450"/>
</dbReference>
<dbReference type="GO" id="GO:0016712">
    <property type="term" value="F:oxidoreductase activity, acting on paired donors, with incorporation or reduction of molecular oxygen, reduced flavin or flavoprotein as one donor, and incorporation of one atom of oxygen"/>
    <property type="evidence" value="ECO:0007669"/>
    <property type="project" value="InterPro"/>
</dbReference>
<sequence>MHLTLAAGIVAAALAVVYVFNQIREILYYRARARELGCESPPWMSTFDPTGISELVKGVKASRQKQFPTYMQEKFDREATKYGRTIGTFRFQSPFFRETLVTIEPRNIQTILALKFKDFGLGINRTDNFEPLLGHGIFASNGKYWEHSRALLRPQFNRGQVSDLSLEEDHVRAFMTVLDRHVGPDGWTSLVDLQPLFFRLTLDSATEFLFGESVNSQLEDHQPNSDDDVGFAYAFDKAQYTLAIGARLGPHYKYSHTSEFKRMVKSVHDFVDYFVQKALAEGASEKWSTDEGRYVFLKALAKDTQDPEELRSELLNILLAGRDTTASTLGFFFYTMADPRYSHIYQRLRTIILDEFGTYSNPREITFEKMKSCQYLQWCLNEILRLYPAVPMNVRTAQVDTTLPVGGGKDGQSPIFVTKGQDVAYSVYLMHRRKDLWGPDAEYFKPERWEARRPGWEYLPFNGGPRICIGQQFALTELGYVVVRLMQRIDSIDGSQAGPVSHGLTLINSPGEGVNLKLHFVE</sequence>
<keyword evidence="10 13" id="KW-0503">Monooxygenase</keyword>
<dbReference type="InterPro" id="IPR001128">
    <property type="entry name" value="Cyt_P450"/>
</dbReference>
<evidence type="ECO:0000256" key="11">
    <source>
        <dbReference type="ARBA" id="ARBA00023136"/>
    </source>
</evidence>
<evidence type="ECO:0000313" key="15">
    <source>
        <dbReference type="Proteomes" id="UP000236546"/>
    </source>
</evidence>
<gene>
    <name evidence="14" type="ORF">TGAMA5MH_07555</name>
</gene>
<keyword evidence="9 12" id="KW-0408">Iron</keyword>
<keyword evidence="8 13" id="KW-0560">Oxidoreductase</keyword>
<keyword evidence="4 12" id="KW-0349">Heme</keyword>
<evidence type="ECO:0000256" key="13">
    <source>
        <dbReference type="RuleBase" id="RU000461"/>
    </source>
</evidence>
<dbReference type="Gene3D" id="1.10.630.10">
    <property type="entry name" value="Cytochrome P450"/>
    <property type="match status" value="1"/>
</dbReference>
<dbReference type="GO" id="GO:0016020">
    <property type="term" value="C:membrane"/>
    <property type="evidence" value="ECO:0007669"/>
    <property type="project" value="UniProtKB-SubCell"/>
</dbReference>
<keyword evidence="7" id="KW-1133">Transmembrane helix</keyword>
<dbReference type="Pfam" id="PF00067">
    <property type="entry name" value="p450"/>
    <property type="match status" value="1"/>
</dbReference>
<dbReference type="InterPro" id="IPR047146">
    <property type="entry name" value="Cyt_P450_E_CYP52_fungi"/>
</dbReference>
<keyword evidence="6 12" id="KW-0479">Metal-binding</keyword>
<evidence type="ECO:0000256" key="7">
    <source>
        <dbReference type="ARBA" id="ARBA00022989"/>
    </source>
</evidence>
<dbReference type="GO" id="GO:0005506">
    <property type="term" value="F:iron ion binding"/>
    <property type="evidence" value="ECO:0007669"/>
    <property type="project" value="InterPro"/>
</dbReference>
<accession>A0A2K0T4X1</accession>